<protein>
    <submittedName>
        <fullName evidence="1">Uncharacterized protein</fullName>
    </submittedName>
</protein>
<keyword evidence="2" id="KW-1185">Reference proteome</keyword>
<proteinExistence type="predicted"/>
<dbReference type="AlphaFoldDB" id="A0AAP9KTS9"/>
<gene>
    <name evidence="1" type="ORF">FOC49_07575</name>
</gene>
<evidence type="ECO:0000313" key="1">
    <source>
        <dbReference type="EMBL" id="QGS09746.1"/>
    </source>
</evidence>
<dbReference type="EMBL" id="CP046314">
    <property type="protein sequence ID" value="QGS09746.1"/>
    <property type="molecule type" value="Genomic_DNA"/>
</dbReference>
<dbReference type="Proteomes" id="UP000425411">
    <property type="component" value="Chromosome"/>
</dbReference>
<organism evidence="1 2">
    <name type="scientific">Gemella morbillorum</name>
    <dbReference type="NCBI Taxonomy" id="29391"/>
    <lineage>
        <taxon>Bacteria</taxon>
        <taxon>Bacillati</taxon>
        <taxon>Bacillota</taxon>
        <taxon>Bacilli</taxon>
        <taxon>Bacillales</taxon>
        <taxon>Gemellaceae</taxon>
        <taxon>Gemella</taxon>
    </lineage>
</organism>
<dbReference type="RefSeq" id="WP_004632517.1">
    <property type="nucleotide sequence ID" value="NZ_CP046314.1"/>
</dbReference>
<name>A0AAP9KTS9_9BACL</name>
<accession>A0AAP9KTS9</accession>
<evidence type="ECO:0000313" key="2">
    <source>
        <dbReference type="Proteomes" id="UP000425411"/>
    </source>
</evidence>
<sequence length="130" mass="15280">MDFILKKEDFIFNKNQYSSFYECEVDGFKFHINEENFTEEELVFSGKLLDLYSENLTKIIDACVKSETFKYCYPDEDVHSIEEKLGKPIIRRFGNLSVLTYTEHELDADHLLDIEIEGLYDEILDISIDG</sequence>
<reference evidence="1 2" key="1">
    <citation type="submission" date="2019-11" db="EMBL/GenBank/DDBJ databases">
        <title>FDA dAtabase for Regulatory Grade micrObial Sequences (FDA-ARGOS): Supporting development and validation of Infectious Disease Dx tests.</title>
        <authorList>
            <person name="Turner S."/>
            <person name="Byrd R."/>
            <person name="Tallon L."/>
            <person name="Sadzewicz L."/>
            <person name="Vavikolanu K."/>
            <person name="Mehta A."/>
            <person name="Aluvathingal J."/>
            <person name="Nadendla S."/>
            <person name="Myers T."/>
            <person name="Yan Y."/>
            <person name="Sichtig H."/>
        </authorList>
    </citation>
    <scope>NUCLEOTIDE SEQUENCE [LARGE SCALE GENOMIC DNA]</scope>
    <source>
        <strain evidence="1 2">FDAARGOS_741</strain>
    </source>
</reference>